<keyword evidence="9" id="KW-0675">Receptor</keyword>
<evidence type="ECO:0000256" key="2">
    <source>
        <dbReference type="ARBA" id="ARBA00012438"/>
    </source>
</evidence>
<dbReference type="GO" id="GO:0004673">
    <property type="term" value="F:protein histidine kinase activity"/>
    <property type="evidence" value="ECO:0007669"/>
    <property type="project" value="UniProtKB-EC"/>
</dbReference>
<evidence type="ECO:0000259" key="10">
    <source>
        <dbReference type="PROSITE" id="PS50113"/>
    </source>
</evidence>
<dbReference type="PANTHER" id="PTHR43304:SF1">
    <property type="entry name" value="PAC DOMAIN-CONTAINING PROTEIN"/>
    <property type="match status" value="1"/>
</dbReference>
<keyword evidence="5" id="KW-0716">Sensory transduction</keyword>
<dbReference type="InterPro" id="IPR000014">
    <property type="entry name" value="PAS"/>
</dbReference>
<dbReference type="InterPro" id="IPR001610">
    <property type="entry name" value="PAC"/>
</dbReference>
<feature type="non-terminal residue" evidence="11">
    <location>
        <position position="1"/>
    </location>
</feature>
<name>A0A699XHR8_TANCI</name>
<dbReference type="PANTHER" id="PTHR43304">
    <property type="entry name" value="PHYTOCHROME-LIKE PROTEIN CPH1"/>
    <property type="match status" value="1"/>
</dbReference>
<dbReference type="EC" id="2.7.13.3" evidence="2"/>
<dbReference type="Pfam" id="PF08447">
    <property type="entry name" value="PAS_3"/>
    <property type="match status" value="1"/>
</dbReference>
<evidence type="ECO:0000256" key="8">
    <source>
        <dbReference type="ARBA" id="ARBA00022991"/>
    </source>
</evidence>
<sequence length="82" mass="9358">YHEDDRAAVSRVFTEALTNGQPYEFRARLIRPDGTMRHVIARGRPEMAADKKVMALFGVFQDVTDAREAELALKARSHDLRD</sequence>
<comment type="catalytic activity">
    <reaction evidence="1">
        <text>ATP + protein L-histidine = ADP + protein N-phospho-L-histidine.</text>
        <dbReference type="EC" id="2.7.13.3"/>
    </reaction>
</comment>
<dbReference type="PROSITE" id="PS50113">
    <property type="entry name" value="PAC"/>
    <property type="match status" value="1"/>
</dbReference>
<comment type="caution">
    <text evidence="11">The sequence shown here is derived from an EMBL/GenBank/DDBJ whole genome shotgun (WGS) entry which is preliminary data.</text>
</comment>
<keyword evidence="8" id="KW-0157">Chromophore</keyword>
<dbReference type="InterPro" id="IPR000700">
    <property type="entry name" value="PAS-assoc_C"/>
</dbReference>
<dbReference type="InterPro" id="IPR013655">
    <property type="entry name" value="PAS_fold_3"/>
</dbReference>
<dbReference type="InterPro" id="IPR052162">
    <property type="entry name" value="Sensor_kinase/Photoreceptor"/>
</dbReference>
<evidence type="ECO:0000256" key="7">
    <source>
        <dbReference type="ARBA" id="ARBA00022777"/>
    </source>
</evidence>
<dbReference type="GO" id="GO:0009881">
    <property type="term" value="F:photoreceptor activity"/>
    <property type="evidence" value="ECO:0007669"/>
    <property type="project" value="UniProtKB-KW"/>
</dbReference>
<dbReference type="CDD" id="cd00130">
    <property type="entry name" value="PAS"/>
    <property type="match status" value="1"/>
</dbReference>
<reference evidence="11" key="1">
    <citation type="journal article" date="2019" name="Sci. Rep.">
        <title>Draft genome of Tanacetum cinerariifolium, the natural source of mosquito coil.</title>
        <authorList>
            <person name="Yamashiro T."/>
            <person name="Shiraishi A."/>
            <person name="Satake H."/>
            <person name="Nakayama K."/>
        </authorList>
    </citation>
    <scope>NUCLEOTIDE SEQUENCE</scope>
</reference>
<proteinExistence type="predicted"/>
<dbReference type="SUPFAM" id="SSF55785">
    <property type="entry name" value="PYP-like sensor domain (PAS domain)"/>
    <property type="match status" value="1"/>
</dbReference>
<dbReference type="GO" id="GO:0009637">
    <property type="term" value="P:response to blue light"/>
    <property type="evidence" value="ECO:0007669"/>
    <property type="project" value="UniProtKB-ARBA"/>
</dbReference>
<dbReference type="SMART" id="SM00086">
    <property type="entry name" value="PAC"/>
    <property type="match status" value="1"/>
</dbReference>
<evidence type="ECO:0000256" key="5">
    <source>
        <dbReference type="ARBA" id="ARBA00022606"/>
    </source>
</evidence>
<keyword evidence="6" id="KW-0808">Transferase</keyword>
<evidence type="ECO:0000256" key="4">
    <source>
        <dbReference type="ARBA" id="ARBA00022553"/>
    </source>
</evidence>
<keyword evidence="7" id="KW-0418">Kinase</keyword>
<accession>A0A699XHR8</accession>
<gene>
    <name evidence="11" type="ORF">Tci_931434</name>
</gene>
<evidence type="ECO:0000256" key="3">
    <source>
        <dbReference type="ARBA" id="ARBA00022543"/>
    </source>
</evidence>
<dbReference type="AlphaFoldDB" id="A0A699XHR8"/>
<feature type="non-terminal residue" evidence="11">
    <location>
        <position position="82"/>
    </location>
</feature>
<dbReference type="Gene3D" id="3.30.450.20">
    <property type="entry name" value="PAS domain"/>
    <property type="match status" value="1"/>
</dbReference>
<evidence type="ECO:0000256" key="1">
    <source>
        <dbReference type="ARBA" id="ARBA00000085"/>
    </source>
</evidence>
<evidence type="ECO:0000256" key="9">
    <source>
        <dbReference type="ARBA" id="ARBA00023170"/>
    </source>
</evidence>
<feature type="domain" description="PAC" evidence="10">
    <location>
        <begin position="23"/>
        <end position="75"/>
    </location>
</feature>
<keyword evidence="4" id="KW-0597">Phosphoprotein</keyword>
<dbReference type="EMBL" id="BKCJ011865332">
    <property type="protein sequence ID" value="GFD59465.1"/>
    <property type="molecule type" value="Genomic_DNA"/>
</dbReference>
<dbReference type="NCBIfam" id="TIGR00229">
    <property type="entry name" value="sensory_box"/>
    <property type="match status" value="1"/>
</dbReference>
<keyword evidence="3" id="KW-0600">Photoreceptor protein</keyword>
<organism evidence="11">
    <name type="scientific">Tanacetum cinerariifolium</name>
    <name type="common">Dalmatian daisy</name>
    <name type="synonym">Chrysanthemum cinerariifolium</name>
    <dbReference type="NCBI Taxonomy" id="118510"/>
    <lineage>
        <taxon>Eukaryota</taxon>
        <taxon>Viridiplantae</taxon>
        <taxon>Streptophyta</taxon>
        <taxon>Embryophyta</taxon>
        <taxon>Tracheophyta</taxon>
        <taxon>Spermatophyta</taxon>
        <taxon>Magnoliopsida</taxon>
        <taxon>eudicotyledons</taxon>
        <taxon>Gunneridae</taxon>
        <taxon>Pentapetalae</taxon>
        <taxon>asterids</taxon>
        <taxon>campanulids</taxon>
        <taxon>Asterales</taxon>
        <taxon>Asteraceae</taxon>
        <taxon>Asteroideae</taxon>
        <taxon>Anthemideae</taxon>
        <taxon>Anthemidinae</taxon>
        <taxon>Tanacetum</taxon>
    </lineage>
</organism>
<evidence type="ECO:0000256" key="6">
    <source>
        <dbReference type="ARBA" id="ARBA00022679"/>
    </source>
</evidence>
<dbReference type="InterPro" id="IPR035965">
    <property type="entry name" value="PAS-like_dom_sf"/>
</dbReference>
<evidence type="ECO:0000313" key="11">
    <source>
        <dbReference type="EMBL" id="GFD59465.1"/>
    </source>
</evidence>
<protein>
    <recommendedName>
        <fullName evidence="2">histidine kinase</fullName>
        <ecNumber evidence="2">2.7.13.3</ecNumber>
    </recommendedName>
</protein>